<organism evidence="12 13">
    <name type="scientific">Tessaracoccus flavescens</name>
    <dbReference type="NCBI Taxonomy" id="399497"/>
    <lineage>
        <taxon>Bacteria</taxon>
        <taxon>Bacillati</taxon>
        <taxon>Actinomycetota</taxon>
        <taxon>Actinomycetes</taxon>
        <taxon>Propionibacteriales</taxon>
        <taxon>Propionibacteriaceae</taxon>
        <taxon>Tessaracoccus</taxon>
    </lineage>
</organism>
<dbReference type="Gene3D" id="3.40.50.1000">
    <property type="entry name" value="HAD superfamily/HAD-like"/>
    <property type="match status" value="1"/>
</dbReference>
<evidence type="ECO:0000256" key="4">
    <source>
        <dbReference type="ARBA" id="ARBA00022723"/>
    </source>
</evidence>
<accession>A0A1Q2D0J6</accession>
<dbReference type="InterPro" id="IPR023198">
    <property type="entry name" value="PGP-like_dom2"/>
</dbReference>
<dbReference type="KEGG" id="tfa:BW733_14115"/>
<keyword evidence="13" id="KW-1185">Reference proteome</keyword>
<keyword evidence="4" id="KW-0479">Metal-binding</keyword>
<dbReference type="EC" id="5.4.2.6" evidence="9"/>
<keyword evidence="7" id="KW-0119">Carbohydrate metabolism</keyword>
<dbReference type="Pfam" id="PF00702">
    <property type="entry name" value="Hydrolase"/>
    <property type="match status" value="1"/>
</dbReference>
<evidence type="ECO:0000313" key="13">
    <source>
        <dbReference type="Proteomes" id="UP000188235"/>
    </source>
</evidence>
<dbReference type="NCBIfam" id="TIGR01509">
    <property type="entry name" value="HAD-SF-IA-v3"/>
    <property type="match status" value="1"/>
</dbReference>
<evidence type="ECO:0000256" key="8">
    <source>
        <dbReference type="ARBA" id="ARBA00044926"/>
    </source>
</evidence>
<evidence type="ECO:0000256" key="6">
    <source>
        <dbReference type="ARBA" id="ARBA00023235"/>
    </source>
</evidence>
<dbReference type="InterPro" id="IPR051600">
    <property type="entry name" value="Beta-PGM-like"/>
</dbReference>
<evidence type="ECO:0000256" key="10">
    <source>
        <dbReference type="ARBA" id="ARBA00044991"/>
    </source>
</evidence>
<dbReference type="RefSeq" id="WP_077351417.1">
    <property type="nucleotide sequence ID" value="NZ_CP019607.1"/>
</dbReference>
<keyword evidence="6" id="KW-0413">Isomerase</keyword>
<dbReference type="SFLD" id="SFLDS00003">
    <property type="entry name" value="Haloacid_Dehalogenase"/>
    <property type="match status" value="1"/>
</dbReference>
<dbReference type="GO" id="GO:0008801">
    <property type="term" value="F:beta-phosphoglucomutase activity"/>
    <property type="evidence" value="ECO:0007669"/>
    <property type="project" value="UniProtKB-EC"/>
</dbReference>
<evidence type="ECO:0000256" key="9">
    <source>
        <dbReference type="ARBA" id="ARBA00044968"/>
    </source>
</evidence>
<dbReference type="InterPro" id="IPR023214">
    <property type="entry name" value="HAD_sf"/>
</dbReference>
<dbReference type="InterPro" id="IPR010976">
    <property type="entry name" value="B-phosphoglucomutase_hydrolase"/>
</dbReference>
<comment type="similarity">
    <text evidence="2">Belongs to the HAD-like hydrolase superfamily. CbbY/CbbZ/Gph/YieH family.</text>
</comment>
<comment type="catalytic activity">
    <reaction evidence="8">
        <text>beta-D-glucose 1-phosphate = beta-D-glucose 6-phosphate</text>
        <dbReference type="Rhea" id="RHEA:20113"/>
        <dbReference type="ChEBI" id="CHEBI:57684"/>
        <dbReference type="ChEBI" id="CHEBI:58247"/>
        <dbReference type="EC" id="5.4.2.6"/>
    </reaction>
</comment>
<keyword evidence="5" id="KW-0460">Magnesium</keyword>
<evidence type="ECO:0000256" key="11">
    <source>
        <dbReference type="SAM" id="MobiDB-lite"/>
    </source>
</evidence>
<evidence type="ECO:0000313" key="12">
    <source>
        <dbReference type="EMBL" id="AQP51791.1"/>
    </source>
</evidence>
<comment type="cofactor">
    <cofactor evidence="1">
        <name>Mg(2+)</name>
        <dbReference type="ChEBI" id="CHEBI:18420"/>
    </cofactor>
</comment>
<evidence type="ECO:0000256" key="5">
    <source>
        <dbReference type="ARBA" id="ARBA00022842"/>
    </source>
</evidence>
<dbReference type="SUPFAM" id="SSF56784">
    <property type="entry name" value="HAD-like"/>
    <property type="match status" value="1"/>
</dbReference>
<dbReference type="EMBL" id="CP019607">
    <property type="protein sequence ID" value="AQP51791.1"/>
    <property type="molecule type" value="Genomic_DNA"/>
</dbReference>
<evidence type="ECO:0000256" key="1">
    <source>
        <dbReference type="ARBA" id="ARBA00001946"/>
    </source>
</evidence>
<evidence type="ECO:0000256" key="3">
    <source>
        <dbReference type="ARBA" id="ARBA00022553"/>
    </source>
</evidence>
<evidence type="ECO:0000256" key="2">
    <source>
        <dbReference type="ARBA" id="ARBA00006171"/>
    </source>
</evidence>
<proteinExistence type="inferred from homology"/>
<reference evidence="12 13" key="1">
    <citation type="journal article" date="2008" name="Int. J. Syst. Evol. Microbiol.">
        <title>Tessaracoccus flavescens sp. nov., isolated from marine sediment.</title>
        <authorList>
            <person name="Lee D.W."/>
            <person name="Lee S.D."/>
        </authorList>
    </citation>
    <scope>NUCLEOTIDE SEQUENCE [LARGE SCALE GENOMIC DNA]</scope>
    <source>
        <strain evidence="12 13">SST-39T</strain>
    </source>
</reference>
<dbReference type="OrthoDB" id="9797743at2"/>
<dbReference type="AlphaFoldDB" id="A0A1Q2D0J6"/>
<dbReference type="STRING" id="399497.BW733_14115"/>
<dbReference type="SFLD" id="SFLDG01129">
    <property type="entry name" value="C1.5:_HAD__Beta-PGM__Phosphata"/>
    <property type="match status" value="1"/>
</dbReference>
<dbReference type="PANTHER" id="PTHR46193:SF18">
    <property type="entry name" value="HEXITOL PHOSPHATASE B"/>
    <property type="match status" value="1"/>
</dbReference>
<protein>
    <recommendedName>
        <fullName evidence="10">Beta-phosphoglucomutase</fullName>
        <ecNumber evidence="9">5.4.2.6</ecNumber>
    </recommendedName>
</protein>
<dbReference type="GO" id="GO:0046872">
    <property type="term" value="F:metal ion binding"/>
    <property type="evidence" value="ECO:0007669"/>
    <property type="project" value="UniProtKB-KW"/>
</dbReference>
<sequence>MKWSRYAAILFDLDGVITPTAEVHMRAWSETFNSFLTGRPGQPPYTDDDYFAHVDGKPRFDGVRDFLASRGIRLPEGTHDDPPEQDTVGGLGNRKNQMFNRIITREGIAAYPGSVRLLRRLAEEGMKFAVVSSSRNAKAVLHAAGLEDWFPVVVDGALAAREHIAGKPAPDTFQHAAALLGEPDARCVVVEDAISGVQAGAAGGFGLVIGVDRGAGGAELRAAGADIVVKDLAELVDA</sequence>
<dbReference type="Gene3D" id="1.10.150.240">
    <property type="entry name" value="Putative phosphatase, domain 2"/>
    <property type="match status" value="1"/>
</dbReference>
<dbReference type="NCBIfam" id="TIGR02009">
    <property type="entry name" value="PGMB-YQAB-SF"/>
    <property type="match status" value="1"/>
</dbReference>
<dbReference type="Proteomes" id="UP000188235">
    <property type="component" value="Chromosome"/>
</dbReference>
<dbReference type="InterPro" id="IPR036412">
    <property type="entry name" value="HAD-like_sf"/>
</dbReference>
<dbReference type="PANTHER" id="PTHR46193">
    <property type="entry name" value="6-PHOSPHOGLUCONATE PHOSPHATASE"/>
    <property type="match status" value="1"/>
</dbReference>
<gene>
    <name evidence="12" type="ORF">BW733_14115</name>
</gene>
<keyword evidence="3" id="KW-0597">Phosphoprotein</keyword>
<evidence type="ECO:0000256" key="7">
    <source>
        <dbReference type="ARBA" id="ARBA00023277"/>
    </source>
</evidence>
<name>A0A1Q2D0J6_9ACTN</name>
<feature type="region of interest" description="Disordered" evidence="11">
    <location>
        <begin position="73"/>
        <end position="92"/>
    </location>
</feature>
<dbReference type="InterPro" id="IPR006439">
    <property type="entry name" value="HAD-SF_hydro_IA"/>
</dbReference>